<dbReference type="PANTHER" id="PTHR33744">
    <property type="entry name" value="CARBOHYDRATE DIACID REGULATOR"/>
    <property type="match status" value="1"/>
</dbReference>
<dbReference type="Pfam" id="PF17853">
    <property type="entry name" value="GGDEF_2"/>
    <property type="match status" value="1"/>
</dbReference>
<protein>
    <submittedName>
        <fullName evidence="4">Helix-turn-helix domain-containing protein</fullName>
    </submittedName>
</protein>
<evidence type="ECO:0000256" key="1">
    <source>
        <dbReference type="ARBA" id="ARBA00006754"/>
    </source>
</evidence>
<name>A0ABV2UTF2_9ACTN</name>
<dbReference type="InterPro" id="IPR042070">
    <property type="entry name" value="PucR_C-HTH_sf"/>
</dbReference>
<dbReference type="InterPro" id="IPR041522">
    <property type="entry name" value="CdaR_GGDEF"/>
</dbReference>
<dbReference type="EMBL" id="JBEXPZ010000010">
    <property type="protein sequence ID" value="MET9844829.1"/>
    <property type="molecule type" value="Genomic_DNA"/>
</dbReference>
<dbReference type="PANTHER" id="PTHR33744:SF1">
    <property type="entry name" value="DNA-BINDING TRANSCRIPTIONAL ACTIVATOR ADER"/>
    <property type="match status" value="1"/>
</dbReference>
<feature type="domain" description="CdaR GGDEF-like" evidence="3">
    <location>
        <begin position="47"/>
        <end position="169"/>
    </location>
</feature>
<evidence type="ECO:0000313" key="5">
    <source>
        <dbReference type="Proteomes" id="UP001550210"/>
    </source>
</evidence>
<sequence length="291" mass="31657">MKAASEVALSSILSGHAAAAQNATEQGLRQGDRFLDALLSYRAAFPDLLEHGERLGLQLGACHAVVALSPDKPLRTAWPDLPSLEHSLRTRFTTGGVLAGRYADTLVALVAVAPAERATSAKALRDAVTEAVKARPSRQTSWRIGIGRPRHGVHGIRASYEEACEALEIARRTDVECLGPDDSELLLRRVLGRDRAAMEELVRAVLLPLTSAHHGPGPLLDTLEAYFAAGCMTTQAARALHLSVRAVTYRLVRVKDLTNHDVNVPEQRFALETALRGARILEWPRRPLPDM</sequence>
<evidence type="ECO:0000259" key="3">
    <source>
        <dbReference type="Pfam" id="PF17853"/>
    </source>
</evidence>
<dbReference type="RefSeq" id="WP_355395046.1">
    <property type="nucleotide sequence ID" value="NZ_JBEXPZ010000010.1"/>
</dbReference>
<gene>
    <name evidence="4" type="ORF">ABZZ21_09640</name>
</gene>
<dbReference type="Proteomes" id="UP001550210">
    <property type="component" value="Unassembled WGS sequence"/>
</dbReference>
<evidence type="ECO:0000259" key="2">
    <source>
        <dbReference type="Pfam" id="PF13556"/>
    </source>
</evidence>
<dbReference type="InterPro" id="IPR025736">
    <property type="entry name" value="PucR_C-HTH_dom"/>
</dbReference>
<comment type="caution">
    <text evidence="4">The sequence shown here is derived from an EMBL/GenBank/DDBJ whole genome shotgun (WGS) entry which is preliminary data.</text>
</comment>
<reference evidence="4 5" key="1">
    <citation type="submission" date="2024-06" db="EMBL/GenBank/DDBJ databases">
        <title>The Natural Products Discovery Center: Release of the First 8490 Sequenced Strains for Exploring Actinobacteria Biosynthetic Diversity.</title>
        <authorList>
            <person name="Kalkreuter E."/>
            <person name="Kautsar S.A."/>
            <person name="Yang D."/>
            <person name="Bader C.D."/>
            <person name="Teijaro C.N."/>
            <person name="Fluegel L."/>
            <person name="Davis C.M."/>
            <person name="Simpson J.R."/>
            <person name="Lauterbach L."/>
            <person name="Steele A.D."/>
            <person name="Gui C."/>
            <person name="Meng S."/>
            <person name="Li G."/>
            <person name="Viehrig K."/>
            <person name="Ye F."/>
            <person name="Su P."/>
            <person name="Kiefer A.F."/>
            <person name="Nichols A."/>
            <person name="Cepeda A.J."/>
            <person name="Yan W."/>
            <person name="Fan B."/>
            <person name="Jiang Y."/>
            <person name="Adhikari A."/>
            <person name="Zheng C.-J."/>
            <person name="Schuster L."/>
            <person name="Cowan T.M."/>
            <person name="Smanski M.J."/>
            <person name="Chevrette M.G."/>
            <person name="De Carvalho L.P.S."/>
            <person name="Shen B."/>
        </authorList>
    </citation>
    <scope>NUCLEOTIDE SEQUENCE [LARGE SCALE GENOMIC DNA]</scope>
    <source>
        <strain evidence="4 5">NPDC006434</strain>
    </source>
</reference>
<organism evidence="4 5">
    <name type="scientific">Streptomyces ossamyceticus</name>
    <dbReference type="NCBI Taxonomy" id="249581"/>
    <lineage>
        <taxon>Bacteria</taxon>
        <taxon>Bacillati</taxon>
        <taxon>Actinomycetota</taxon>
        <taxon>Actinomycetes</taxon>
        <taxon>Kitasatosporales</taxon>
        <taxon>Streptomycetaceae</taxon>
        <taxon>Streptomyces</taxon>
    </lineage>
</organism>
<comment type="similarity">
    <text evidence="1">Belongs to the CdaR family.</text>
</comment>
<keyword evidence="5" id="KW-1185">Reference proteome</keyword>
<evidence type="ECO:0000313" key="4">
    <source>
        <dbReference type="EMBL" id="MET9844829.1"/>
    </source>
</evidence>
<dbReference type="InterPro" id="IPR051448">
    <property type="entry name" value="CdaR-like_regulators"/>
</dbReference>
<feature type="domain" description="PucR C-terminal helix-turn-helix" evidence="2">
    <location>
        <begin position="219"/>
        <end position="276"/>
    </location>
</feature>
<dbReference type="Gene3D" id="1.10.10.2840">
    <property type="entry name" value="PucR C-terminal helix-turn-helix domain"/>
    <property type="match status" value="1"/>
</dbReference>
<proteinExistence type="inferred from homology"/>
<accession>A0ABV2UTF2</accession>
<dbReference type="Pfam" id="PF13556">
    <property type="entry name" value="HTH_30"/>
    <property type="match status" value="1"/>
</dbReference>